<organism evidence="3 5">
    <name type="scientific">Cucumis melo var. makuwa</name>
    <name type="common">Oriental melon</name>
    <dbReference type="NCBI Taxonomy" id="1194695"/>
    <lineage>
        <taxon>Eukaryota</taxon>
        <taxon>Viridiplantae</taxon>
        <taxon>Streptophyta</taxon>
        <taxon>Embryophyta</taxon>
        <taxon>Tracheophyta</taxon>
        <taxon>Spermatophyta</taxon>
        <taxon>Magnoliopsida</taxon>
        <taxon>eudicotyledons</taxon>
        <taxon>Gunneridae</taxon>
        <taxon>Pentapetalae</taxon>
        <taxon>rosids</taxon>
        <taxon>fabids</taxon>
        <taxon>Cucurbitales</taxon>
        <taxon>Cucurbitaceae</taxon>
        <taxon>Benincaseae</taxon>
        <taxon>Cucumis</taxon>
    </lineage>
</organism>
<dbReference type="GO" id="GO:0003676">
    <property type="term" value="F:nucleic acid binding"/>
    <property type="evidence" value="ECO:0007669"/>
    <property type="project" value="InterPro"/>
</dbReference>
<dbReference type="Proteomes" id="UP000321393">
    <property type="component" value="Unassembled WGS sequence"/>
</dbReference>
<feature type="coiled-coil region" evidence="1">
    <location>
        <begin position="148"/>
        <end position="189"/>
    </location>
</feature>
<protein>
    <recommendedName>
        <fullName evidence="6">Gag-pol polyprotein</fullName>
    </recommendedName>
</protein>
<dbReference type="SUPFAM" id="SSF57756">
    <property type="entry name" value="Retrovirus zinc finger-like domains"/>
    <property type="match status" value="1"/>
</dbReference>
<name>A0A5D3DMG4_CUCMM</name>
<dbReference type="GO" id="GO:0008270">
    <property type="term" value="F:zinc ion binding"/>
    <property type="evidence" value="ECO:0007669"/>
    <property type="project" value="InterPro"/>
</dbReference>
<sequence>MAMIRECGSTMEIIKEGPSTTRLSFLDGTNYGSNSRYQNNFRRKHFDKPNVKIDRSLKCRECEGYGHYQVECPNFTRRQKKSFSVTLSNGDTDESDEEGECTKAFISILSKDEVEDSEEESEDKFSFKQLKIKWKEDSEVRVMQKEKIPNLMEENERLLSVISSLKQKLREIQTEYDQTMKSIKTLNSETENLDQILNSGQSSSNCYGLGFNSSVKRTSQANEIKFVSATVSIKSDQPVETKVEATYHSQKHKLNSFTPRGMRSYKEWRVKNRIPIILPRFFSSPLVHLNVDILTLNDASGPDPKTLSLSYKLFQGSHVPDIEHYMRPSRNPRMFDIDDVDENAERFFVHHYLASRIINTLIAESRALSTSINLLSDTKLVVDSLVRHLKKLIPSSSIGAPN</sequence>
<dbReference type="InterPro" id="IPR036875">
    <property type="entry name" value="Znf_CCHC_sf"/>
</dbReference>
<gene>
    <name evidence="3" type="ORF">E5676_scaffold184G00920</name>
    <name evidence="2" type="ORF">E6C27_scaffold108G001750</name>
</gene>
<dbReference type="Proteomes" id="UP000321947">
    <property type="component" value="Unassembled WGS sequence"/>
</dbReference>
<comment type="caution">
    <text evidence="3">The sequence shown here is derived from an EMBL/GenBank/DDBJ whole genome shotgun (WGS) entry which is preliminary data.</text>
</comment>
<dbReference type="EMBL" id="SSTE01005892">
    <property type="protein sequence ID" value="KAA0059883.1"/>
    <property type="molecule type" value="Genomic_DNA"/>
</dbReference>
<evidence type="ECO:0000256" key="1">
    <source>
        <dbReference type="SAM" id="Coils"/>
    </source>
</evidence>
<evidence type="ECO:0008006" key="6">
    <source>
        <dbReference type="Google" id="ProtNLM"/>
    </source>
</evidence>
<keyword evidence="1" id="KW-0175">Coiled coil</keyword>
<evidence type="ECO:0000313" key="3">
    <source>
        <dbReference type="EMBL" id="TYK24833.1"/>
    </source>
</evidence>
<dbReference type="EMBL" id="SSTD01003836">
    <property type="protein sequence ID" value="TYK24833.1"/>
    <property type="molecule type" value="Genomic_DNA"/>
</dbReference>
<evidence type="ECO:0000313" key="2">
    <source>
        <dbReference type="EMBL" id="KAA0059883.1"/>
    </source>
</evidence>
<reference evidence="4 5" key="1">
    <citation type="submission" date="2019-08" db="EMBL/GenBank/DDBJ databases">
        <title>Draft genome sequences of two oriental melons (Cucumis melo L. var makuwa).</title>
        <authorList>
            <person name="Kwon S.-Y."/>
        </authorList>
    </citation>
    <scope>NUCLEOTIDE SEQUENCE [LARGE SCALE GENOMIC DNA]</scope>
    <source>
        <strain evidence="5">cv. Chang Bougi</strain>
        <strain evidence="4">cv. SW 3</strain>
        <tissue evidence="3">Leaf</tissue>
    </source>
</reference>
<dbReference type="AlphaFoldDB" id="A0A5D3DMG4"/>
<evidence type="ECO:0000313" key="5">
    <source>
        <dbReference type="Proteomes" id="UP000321947"/>
    </source>
</evidence>
<evidence type="ECO:0000313" key="4">
    <source>
        <dbReference type="Proteomes" id="UP000321393"/>
    </source>
</evidence>
<proteinExistence type="predicted"/>
<accession>A0A5D3DMG4</accession>